<keyword evidence="1" id="KW-0812">Transmembrane</keyword>
<name>A0A0E9TTD3_ANGAN</name>
<accession>A0A0E9TTD3</accession>
<proteinExistence type="predicted"/>
<protein>
    <submittedName>
        <fullName evidence="2">Uncharacterized protein</fullName>
    </submittedName>
</protein>
<evidence type="ECO:0000256" key="1">
    <source>
        <dbReference type="SAM" id="Phobius"/>
    </source>
</evidence>
<dbReference type="EMBL" id="GBXM01052579">
    <property type="protein sequence ID" value="JAH55998.1"/>
    <property type="molecule type" value="Transcribed_RNA"/>
</dbReference>
<reference evidence="2" key="1">
    <citation type="submission" date="2014-11" db="EMBL/GenBank/DDBJ databases">
        <authorList>
            <person name="Amaro Gonzalez C."/>
        </authorList>
    </citation>
    <scope>NUCLEOTIDE SEQUENCE</scope>
</reference>
<evidence type="ECO:0000313" key="2">
    <source>
        <dbReference type="EMBL" id="JAH55998.1"/>
    </source>
</evidence>
<feature type="transmembrane region" description="Helical" evidence="1">
    <location>
        <begin position="12"/>
        <end position="30"/>
    </location>
</feature>
<keyword evidence="1" id="KW-0472">Membrane</keyword>
<sequence length="43" mass="4743">MGALGMATKFQHFCLVIMLNILSVGVLQVFSHSQSNDLFPFPC</sequence>
<reference evidence="2" key="2">
    <citation type="journal article" date="2015" name="Fish Shellfish Immunol.">
        <title>Early steps in the European eel (Anguilla anguilla)-Vibrio vulnificus interaction in the gills: Role of the RtxA13 toxin.</title>
        <authorList>
            <person name="Callol A."/>
            <person name="Pajuelo D."/>
            <person name="Ebbesson L."/>
            <person name="Teles M."/>
            <person name="MacKenzie S."/>
            <person name="Amaro C."/>
        </authorList>
    </citation>
    <scope>NUCLEOTIDE SEQUENCE</scope>
</reference>
<organism evidence="2">
    <name type="scientific">Anguilla anguilla</name>
    <name type="common">European freshwater eel</name>
    <name type="synonym">Muraena anguilla</name>
    <dbReference type="NCBI Taxonomy" id="7936"/>
    <lineage>
        <taxon>Eukaryota</taxon>
        <taxon>Metazoa</taxon>
        <taxon>Chordata</taxon>
        <taxon>Craniata</taxon>
        <taxon>Vertebrata</taxon>
        <taxon>Euteleostomi</taxon>
        <taxon>Actinopterygii</taxon>
        <taxon>Neopterygii</taxon>
        <taxon>Teleostei</taxon>
        <taxon>Anguilliformes</taxon>
        <taxon>Anguillidae</taxon>
        <taxon>Anguilla</taxon>
    </lineage>
</organism>
<keyword evidence="1" id="KW-1133">Transmembrane helix</keyword>
<dbReference type="AlphaFoldDB" id="A0A0E9TTD3"/>